<evidence type="ECO:0000313" key="1">
    <source>
        <dbReference type="EMBL" id="CAD7576279.1"/>
    </source>
</evidence>
<dbReference type="AlphaFoldDB" id="A0A7R9PAP2"/>
<protein>
    <submittedName>
        <fullName evidence="1">(California timema) hypothetical protein</fullName>
    </submittedName>
</protein>
<reference evidence="1" key="1">
    <citation type="submission" date="2020-11" db="EMBL/GenBank/DDBJ databases">
        <authorList>
            <person name="Tran Van P."/>
        </authorList>
    </citation>
    <scope>NUCLEOTIDE SEQUENCE</scope>
</reference>
<name>A0A7R9PAP2_TIMCA</name>
<sequence length="93" mass="10355">MSICVEGEWKTIKEKPPPVHATEFRTSISPSSAVKLNTISALANYATEAVDAPGCKDGDVMKDPCGRPCVCFTGRFNCQLILLCDLEYHWYRE</sequence>
<organism evidence="1">
    <name type="scientific">Timema californicum</name>
    <name type="common">California timema</name>
    <name type="synonym">Walking stick</name>
    <dbReference type="NCBI Taxonomy" id="61474"/>
    <lineage>
        <taxon>Eukaryota</taxon>
        <taxon>Metazoa</taxon>
        <taxon>Ecdysozoa</taxon>
        <taxon>Arthropoda</taxon>
        <taxon>Hexapoda</taxon>
        <taxon>Insecta</taxon>
        <taxon>Pterygota</taxon>
        <taxon>Neoptera</taxon>
        <taxon>Polyneoptera</taxon>
        <taxon>Phasmatodea</taxon>
        <taxon>Timematodea</taxon>
        <taxon>Timematoidea</taxon>
        <taxon>Timematidae</taxon>
        <taxon>Timema</taxon>
    </lineage>
</organism>
<proteinExistence type="predicted"/>
<dbReference type="EMBL" id="OE184058">
    <property type="protein sequence ID" value="CAD7576279.1"/>
    <property type="molecule type" value="Genomic_DNA"/>
</dbReference>
<gene>
    <name evidence="1" type="ORF">TCMB3V08_LOCUS8851</name>
</gene>
<accession>A0A7R9PAP2</accession>